<dbReference type="EMBL" id="QPJS01000002">
    <property type="protein sequence ID" value="RCX03626.1"/>
    <property type="molecule type" value="Genomic_DNA"/>
</dbReference>
<dbReference type="SUPFAM" id="SSF50494">
    <property type="entry name" value="Trypsin-like serine proteases"/>
    <property type="match status" value="1"/>
</dbReference>
<dbReference type="NCBIfam" id="TIGR04183">
    <property type="entry name" value="Por_Secre_tail"/>
    <property type="match status" value="1"/>
</dbReference>
<name>A0A369A5K4_9FLAO</name>
<sequence>MKTRIFWLLWLLYFVANGQNILIASENLSELFAKNPIPRLTPAGVIIGSDISLDEPLIVRNVTEDEVWVQINIPSQREKVKVQYYLNGEKREEELYANKIESIALSGTGEMVLESINGARVTAVWQLEKQTADFGTSGSCNVNARCPEGDNYQLQRRAVVRMNVPIGGFIYYCTGAMINNTAMDKKPYLLSAEHCVLDDNDVIIDSAALASIIFRFNWESPTCANPSSQTGLPNQIVTGGRLRARSNDGGGATGSDMLLLELAIQPPASYNVFYAGWNRSNIPALGGAGIHHPSGDIKKISTFTMTLQSGTFQQAAGAFWLVNWVATQSGHGVTEGGSSGSPLFNSAGEIVGTLTGGSASCNFRTGTDFYGKFWYHWDKNGTTNNRQLKPWLDPLNTGVTSLAGLYVGQEEFYKDPMHWTLMPNPAKNGRITLRYEGTEACKDAEVSLVDLSGRVLLKEHIGEVETGHVHHFVFNKPGVYLIGVRTDKHRWYEKVVVAD</sequence>
<reference evidence="2 3" key="1">
    <citation type="submission" date="2018-07" db="EMBL/GenBank/DDBJ databases">
        <title>Genomic Encyclopedia of Type Strains, Phase IV (KMG-IV): sequencing the most valuable type-strain genomes for metagenomic binning, comparative biology and taxonomic classification.</title>
        <authorList>
            <person name="Goeker M."/>
        </authorList>
    </citation>
    <scope>NUCLEOTIDE SEQUENCE [LARGE SCALE GENOMIC DNA]</scope>
    <source>
        <strain evidence="2 3">DSM 21410</strain>
    </source>
</reference>
<keyword evidence="1" id="KW-0732">Signal</keyword>
<dbReference type="Gene3D" id="2.40.10.10">
    <property type="entry name" value="Trypsin-like serine proteases"/>
    <property type="match status" value="2"/>
</dbReference>
<gene>
    <name evidence="2" type="ORF">DES35_10276</name>
</gene>
<keyword evidence="3" id="KW-1185">Reference proteome</keyword>
<dbReference type="RefSeq" id="WP_051889428.1">
    <property type="nucleotide sequence ID" value="NZ_BHZF01000002.1"/>
</dbReference>
<evidence type="ECO:0000313" key="2">
    <source>
        <dbReference type="EMBL" id="RCX03626.1"/>
    </source>
</evidence>
<organism evidence="2 3">
    <name type="scientific">Schleiferia thermophila</name>
    <dbReference type="NCBI Taxonomy" id="884107"/>
    <lineage>
        <taxon>Bacteria</taxon>
        <taxon>Pseudomonadati</taxon>
        <taxon>Bacteroidota</taxon>
        <taxon>Flavobacteriia</taxon>
        <taxon>Flavobacteriales</taxon>
        <taxon>Schleiferiaceae</taxon>
        <taxon>Schleiferia</taxon>
    </lineage>
</organism>
<dbReference type="InterPro" id="IPR026444">
    <property type="entry name" value="Secre_tail"/>
</dbReference>
<dbReference type="InterPro" id="IPR009003">
    <property type="entry name" value="Peptidase_S1_PA"/>
</dbReference>
<dbReference type="PANTHER" id="PTHR36234">
    <property type="entry name" value="LYSYL ENDOPEPTIDASE"/>
    <property type="match status" value="1"/>
</dbReference>
<dbReference type="Proteomes" id="UP000253517">
    <property type="component" value="Unassembled WGS sequence"/>
</dbReference>
<comment type="caution">
    <text evidence="2">The sequence shown here is derived from an EMBL/GenBank/DDBJ whole genome shotgun (WGS) entry which is preliminary data.</text>
</comment>
<protein>
    <submittedName>
        <fullName evidence="2">Putative secreted protein (Por secretion system target)</fullName>
    </submittedName>
</protein>
<proteinExistence type="predicted"/>
<evidence type="ECO:0000313" key="3">
    <source>
        <dbReference type="Proteomes" id="UP000253517"/>
    </source>
</evidence>
<dbReference type="AlphaFoldDB" id="A0A369A5K4"/>
<dbReference type="PANTHER" id="PTHR36234:SF5">
    <property type="entry name" value="LYSYL ENDOPEPTIDASE"/>
    <property type="match status" value="1"/>
</dbReference>
<evidence type="ECO:0000256" key="1">
    <source>
        <dbReference type="ARBA" id="ARBA00022729"/>
    </source>
</evidence>
<accession>A0A369A5K4</accession>
<dbReference type="InterPro" id="IPR043504">
    <property type="entry name" value="Peptidase_S1_PA_chymotrypsin"/>
</dbReference>